<sequence length="62" mass="6930">MTQICLSVYMIIGVGVFEAKNLTAPETDIPLFISSLLVSAQQNQSADLTRSLLIQFFADRFY</sequence>
<evidence type="ECO:0000313" key="1">
    <source>
        <dbReference type="EMBL" id="MEQ2263973.1"/>
    </source>
</evidence>
<keyword evidence="2" id="KW-1185">Reference proteome</keyword>
<proteinExistence type="predicted"/>
<dbReference type="Proteomes" id="UP001444071">
    <property type="component" value="Unassembled WGS sequence"/>
</dbReference>
<evidence type="ECO:0000313" key="2">
    <source>
        <dbReference type="Proteomes" id="UP001444071"/>
    </source>
</evidence>
<comment type="caution">
    <text evidence="1">The sequence shown here is derived from an EMBL/GenBank/DDBJ whole genome shotgun (WGS) entry which is preliminary data.</text>
</comment>
<name>A0ABV0W363_9TELE</name>
<protein>
    <submittedName>
        <fullName evidence="1">Uncharacterized protein</fullName>
    </submittedName>
</protein>
<gene>
    <name evidence="1" type="ORF">XENORESO_016436</name>
</gene>
<dbReference type="EMBL" id="JAHRIM010025450">
    <property type="protein sequence ID" value="MEQ2263973.1"/>
    <property type="molecule type" value="Genomic_DNA"/>
</dbReference>
<reference evidence="1 2" key="1">
    <citation type="submission" date="2021-06" db="EMBL/GenBank/DDBJ databases">
        <authorList>
            <person name="Palmer J.M."/>
        </authorList>
    </citation>
    <scope>NUCLEOTIDE SEQUENCE [LARGE SCALE GENOMIC DNA]</scope>
    <source>
        <strain evidence="1 2">XR_2019</strain>
        <tissue evidence="1">Muscle</tissue>
    </source>
</reference>
<organism evidence="1 2">
    <name type="scientific">Xenotaenia resolanae</name>
    <dbReference type="NCBI Taxonomy" id="208358"/>
    <lineage>
        <taxon>Eukaryota</taxon>
        <taxon>Metazoa</taxon>
        <taxon>Chordata</taxon>
        <taxon>Craniata</taxon>
        <taxon>Vertebrata</taxon>
        <taxon>Euteleostomi</taxon>
        <taxon>Actinopterygii</taxon>
        <taxon>Neopterygii</taxon>
        <taxon>Teleostei</taxon>
        <taxon>Neoteleostei</taxon>
        <taxon>Acanthomorphata</taxon>
        <taxon>Ovalentaria</taxon>
        <taxon>Atherinomorphae</taxon>
        <taxon>Cyprinodontiformes</taxon>
        <taxon>Goodeidae</taxon>
        <taxon>Xenotaenia</taxon>
    </lineage>
</organism>
<accession>A0ABV0W363</accession>